<evidence type="ECO:0000256" key="2">
    <source>
        <dbReference type="ARBA" id="ARBA00022448"/>
    </source>
</evidence>
<feature type="transmembrane region" description="Helical" evidence="7">
    <location>
        <begin position="266"/>
        <end position="288"/>
    </location>
</feature>
<evidence type="ECO:0000256" key="4">
    <source>
        <dbReference type="ARBA" id="ARBA00022692"/>
    </source>
</evidence>
<feature type="domain" description="ABC transmembrane type-1" evidence="9">
    <location>
        <begin position="101"/>
        <end position="285"/>
    </location>
</feature>
<comment type="similarity">
    <text evidence="7">Belongs to the binding-protein-dependent transport system permease family.</text>
</comment>
<evidence type="ECO:0000256" key="6">
    <source>
        <dbReference type="ARBA" id="ARBA00023136"/>
    </source>
</evidence>
<sequence length="302" mass="31802">MSLHQPPAGLRSDPAEPHPAEPDTAGRRTGTPDPAVPAETVHSSGRRRGRPPRWLIKTASPLALVLLWQLASTTGALPEETLAAPGTIVATAAGLAETGELQDAVLTSLSRVLAGLGIGIGAAVVLATVSGLFRLGEDLIDAPVQMLRTVPTIGLIPLLIIWFGIGEEPKIALIALTVTFPLYMNIYGGIRNVDSALIEAGRTLGLGRFGTVRHIVLPGAMPSALVGLRYALGSAWLALVFGETINASSGIGYLMNNAREFFQTDVIVVCLVLYAFLGLLADLIVRVLERVLLAWRPAFSGT</sequence>
<dbReference type="SUPFAM" id="SSF161098">
    <property type="entry name" value="MetI-like"/>
    <property type="match status" value="1"/>
</dbReference>
<dbReference type="PROSITE" id="PS50928">
    <property type="entry name" value="ABC_TM1"/>
    <property type="match status" value="1"/>
</dbReference>
<dbReference type="CDD" id="cd06261">
    <property type="entry name" value="TM_PBP2"/>
    <property type="match status" value="1"/>
</dbReference>
<dbReference type="Pfam" id="PF00528">
    <property type="entry name" value="BPD_transp_1"/>
    <property type="match status" value="1"/>
</dbReference>
<dbReference type="RefSeq" id="WP_379872531.1">
    <property type="nucleotide sequence ID" value="NZ_JBHTBH010000009.1"/>
</dbReference>
<dbReference type="InterPro" id="IPR035906">
    <property type="entry name" value="MetI-like_sf"/>
</dbReference>
<dbReference type="PANTHER" id="PTHR30151">
    <property type="entry name" value="ALKANE SULFONATE ABC TRANSPORTER-RELATED, MEMBRANE SUBUNIT"/>
    <property type="match status" value="1"/>
</dbReference>
<keyword evidence="2 7" id="KW-0813">Transport</keyword>
<evidence type="ECO:0000313" key="10">
    <source>
        <dbReference type="EMBL" id="MFC7329884.1"/>
    </source>
</evidence>
<gene>
    <name evidence="10" type="ORF">ACFQRF_19295</name>
</gene>
<evidence type="ECO:0000256" key="5">
    <source>
        <dbReference type="ARBA" id="ARBA00022989"/>
    </source>
</evidence>
<dbReference type="PANTHER" id="PTHR30151:SF38">
    <property type="entry name" value="ALIPHATIC SULFONATES TRANSPORT PERMEASE PROTEIN SSUC-RELATED"/>
    <property type="match status" value="1"/>
</dbReference>
<evidence type="ECO:0000256" key="3">
    <source>
        <dbReference type="ARBA" id="ARBA00022475"/>
    </source>
</evidence>
<evidence type="ECO:0000256" key="7">
    <source>
        <dbReference type="RuleBase" id="RU363032"/>
    </source>
</evidence>
<feature type="transmembrane region" description="Helical" evidence="7">
    <location>
        <begin position="147"/>
        <end position="165"/>
    </location>
</feature>
<feature type="transmembrane region" description="Helical" evidence="7">
    <location>
        <begin position="236"/>
        <end position="254"/>
    </location>
</feature>
<keyword evidence="3" id="KW-1003">Cell membrane</keyword>
<feature type="compositionally biased region" description="Basic and acidic residues" evidence="8">
    <location>
        <begin position="13"/>
        <end position="26"/>
    </location>
</feature>
<evidence type="ECO:0000259" key="9">
    <source>
        <dbReference type="PROSITE" id="PS50928"/>
    </source>
</evidence>
<evidence type="ECO:0000256" key="8">
    <source>
        <dbReference type="SAM" id="MobiDB-lite"/>
    </source>
</evidence>
<organism evidence="10 11">
    <name type="scientific">Marinactinospora rubrisoli</name>
    <dbReference type="NCBI Taxonomy" id="2715399"/>
    <lineage>
        <taxon>Bacteria</taxon>
        <taxon>Bacillati</taxon>
        <taxon>Actinomycetota</taxon>
        <taxon>Actinomycetes</taxon>
        <taxon>Streptosporangiales</taxon>
        <taxon>Nocardiopsidaceae</taxon>
        <taxon>Marinactinospora</taxon>
    </lineage>
</organism>
<keyword evidence="4 7" id="KW-0812">Transmembrane</keyword>
<feature type="transmembrane region" description="Helical" evidence="7">
    <location>
        <begin position="112"/>
        <end position="135"/>
    </location>
</feature>
<keyword evidence="6 7" id="KW-0472">Membrane</keyword>
<evidence type="ECO:0000256" key="1">
    <source>
        <dbReference type="ARBA" id="ARBA00004651"/>
    </source>
</evidence>
<evidence type="ECO:0000313" key="11">
    <source>
        <dbReference type="Proteomes" id="UP001596540"/>
    </source>
</evidence>
<name>A0ABW2KL27_9ACTN</name>
<protein>
    <submittedName>
        <fullName evidence="10">ABC transporter permease</fullName>
    </submittedName>
</protein>
<comment type="subcellular location">
    <subcellularLocation>
        <location evidence="1 7">Cell membrane</location>
        <topology evidence="1 7">Multi-pass membrane protein</topology>
    </subcellularLocation>
</comment>
<keyword evidence="11" id="KW-1185">Reference proteome</keyword>
<dbReference type="InterPro" id="IPR000515">
    <property type="entry name" value="MetI-like"/>
</dbReference>
<keyword evidence="5 7" id="KW-1133">Transmembrane helix</keyword>
<dbReference type="EMBL" id="JBHTBH010000009">
    <property type="protein sequence ID" value="MFC7329884.1"/>
    <property type="molecule type" value="Genomic_DNA"/>
</dbReference>
<dbReference type="Proteomes" id="UP001596540">
    <property type="component" value="Unassembled WGS sequence"/>
</dbReference>
<feature type="region of interest" description="Disordered" evidence="8">
    <location>
        <begin position="1"/>
        <end position="52"/>
    </location>
</feature>
<proteinExistence type="inferred from homology"/>
<dbReference type="Gene3D" id="1.10.3720.10">
    <property type="entry name" value="MetI-like"/>
    <property type="match status" value="1"/>
</dbReference>
<comment type="caution">
    <text evidence="10">The sequence shown here is derived from an EMBL/GenBank/DDBJ whole genome shotgun (WGS) entry which is preliminary data.</text>
</comment>
<accession>A0ABW2KL27</accession>
<reference evidence="11" key="1">
    <citation type="journal article" date="2019" name="Int. J. Syst. Evol. Microbiol.">
        <title>The Global Catalogue of Microorganisms (GCM) 10K type strain sequencing project: providing services to taxonomists for standard genome sequencing and annotation.</title>
        <authorList>
            <consortium name="The Broad Institute Genomics Platform"/>
            <consortium name="The Broad Institute Genome Sequencing Center for Infectious Disease"/>
            <person name="Wu L."/>
            <person name="Ma J."/>
        </authorList>
    </citation>
    <scope>NUCLEOTIDE SEQUENCE [LARGE SCALE GENOMIC DNA]</scope>
    <source>
        <strain evidence="11">CGMCC 4.7382</strain>
    </source>
</reference>
<feature type="transmembrane region" description="Helical" evidence="7">
    <location>
        <begin position="171"/>
        <end position="190"/>
    </location>
</feature>